<proteinExistence type="predicted"/>
<dbReference type="SFLD" id="SFLDS00003">
    <property type="entry name" value="Haloacid_Dehalogenase"/>
    <property type="match status" value="1"/>
</dbReference>
<dbReference type="GO" id="GO:0016787">
    <property type="term" value="F:hydrolase activity"/>
    <property type="evidence" value="ECO:0007669"/>
    <property type="project" value="UniProtKB-KW"/>
</dbReference>
<dbReference type="NCBIfam" id="TIGR01509">
    <property type="entry name" value="HAD-SF-IA-v3"/>
    <property type="match status" value="1"/>
</dbReference>
<dbReference type="InterPro" id="IPR006439">
    <property type="entry name" value="HAD-SF_hydro_IA"/>
</dbReference>
<dbReference type="PANTHER" id="PTHR43481">
    <property type="entry name" value="FRUCTOSE-1-PHOSPHATE PHOSPHATASE"/>
    <property type="match status" value="1"/>
</dbReference>
<dbReference type="Proteomes" id="UP001165584">
    <property type="component" value="Unassembled WGS sequence"/>
</dbReference>
<evidence type="ECO:0000313" key="3">
    <source>
        <dbReference type="Proteomes" id="UP001165584"/>
    </source>
</evidence>
<dbReference type="RefSeq" id="WP_259509888.1">
    <property type="nucleotide sequence ID" value="NZ_JANLCM010000002.1"/>
</dbReference>
<dbReference type="InterPro" id="IPR051806">
    <property type="entry name" value="HAD-like_SPP"/>
</dbReference>
<organism evidence="2 3">
    <name type="scientific">Herbiconiux aconitum</name>
    <dbReference type="NCBI Taxonomy" id="2970913"/>
    <lineage>
        <taxon>Bacteria</taxon>
        <taxon>Bacillati</taxon>
        <taxon>Actinomycetota</taxon>
        <taxon>Actinomycetes</taxon>
        <taxon>Micrococcales</taxon>
        <taxon>Microbacteriaceae</taxon>
        <taxon>Herbiconiux</taxon>
    </lineage>
</organism>
<reference evidence="2" key="1">
    <citation type="submission" date="2022-08" db="EMBL/GenBank/DDBJ databases">
        <authorList>
            <person name="Deng Y."/>
            <person name="Han X.-F."/>
            <person name="Zhang Y.-Q."/>
        </authorList>
    </citation>
    <scope>NUCLEOTIDE SEQUENCE</scope>
    <source>
        <strain evidence="2">CPCC 205763</strain>
    </source>
</reference>
<sequence length="446" mass="46157">MIVIVAGAAGSGKSTLGRELARSLGAALLDLDSLTNPLLEGLGSELAGDAHWNDARLRSVVRPARYAALRAMVADQVLVGGSAVLVAPFTAELLGGIEWQHLVGAAGTPPRVVWMRASPELLAERRRIRSAERDAHVVDPPADHAPLVPHLSVDASLPTAEQLADVLGQLGVDPRRDDGHDRHGRVDGLGTPPVGGLDAHGRADRLDARGAPPVEGDRSLPADSPVFARTFAAGLFDLDGTLIDSTPAVLRSWAQLSEEYGLETDLLASGHGRPASQVIAAGFPEHLAAEALARVTEIEAADLDGIVALDGAARLLDSLPDSARAIVTSGTRLIAGNRIGAAGLTPPAVLVTFDDVTNGKPHPEPFLLAASRLGVDPANCVVFEDAPAGLAAAKAAGCATVGIVGTHDEHELDADLLVDGLFQLRVVLQPGGGFRLAPAHLDPHHP</sequence>
<dbReference type="InterPro" id="IPR023214">
    <property type="entry name" value="HAD_sf"/>
</dbReference>
<comment type="caution">
    <text evidence="2">The sequence shown here is derived from an EMBL/GenBank/DDBJ whole genome shotgun (WGS) entry which is preliminary data.</text>
</comment>
<protein>
    <submittedName>
        <fullName evidence="2">HAD-IA family hydrolase</fullName>
    </submittedName>
</protein>
<dbReference type="Gene3D" id="3.40.50.300">
    <property type="entry name" value="P-loop containing nucleotide triphosphate hydrolases"/>
    <property type="match status" value="1"/>
</dbReference>
<dbReference type="PANTHER" id="PTHR43481:SF4">
    <property type="entry name" value="GLYCEROL-1-PHOSPHATE PHOSPHOHYDROLASE 1-RELATED"/>
    <property type="match status" value="1"/>
</dbReference>
<feature type="region of interest" description="Disordered" evidence="1">
    <location>
        <begin position="171"/>
        <end position="221"/>
    </location>
</feature>
<dbReference type="Gene3D" id="1.10.150.240">
    <property type="entry name" value="Putative phosphatase, domain 2"/>
    <property type="match status" value="1"/>
</dbReference>
<keyword evidence="3" id="KW-1185">Reference proteome</keyword>
<dbReference type="SUPFAM" id="SSF56784">
    <property type="entry name" value="HAD-like"/>
    <property type="match status" value="1"/>
</dbReference>
<dbReference type="SFLD" id="SFLDG01129">
    <property type="entry name" value="C1.5:_HAD__Beta-PGM__Phosphata"/>
    <property type="match status" value="1"/>
</dbReference>
<dbReference type="InterPro" id="IPR036412">
    <property type="entry name" value="HAD-like_sf"/>
</dbReference>
<dbReference type="InterPro" id="IPR023198">
    <property type="entry name" value="PGP-like_dom2"/>
</dbReference>
<evidence type="ECO:0000256" key="1">
    <source>
        <dbReference type="SAM" id="MobiDB-lite"/>
    </source>
</evidence>
<accession>A0ABT2GV76</accession>
<name>A0ABT2GV76_9MICO</name>
<dbReference type="Pfam" id="PF00702">
    <property type="entry name" value="Hydrolase"/>
    <property type="match status" value="1"/>
</dbReference>
<dbReference type="EMBL" id="JANLCM010000002">
    <property type="protein sequence ID" value="MCS5720083.1"/>
    <property type="molecule type" value="Genomic_DNA"/>
</dbReference>
<dbReference type="InterPro" id="IPR027417">
    <property type="entry name" value="P-loop_NTPase"/>
</dbReference>
<feature type="compositionally biased region" description="Basic and acidic residues" evidence="1">
    <location>
        <begin position="173"/>
        <end position="186"/>
    </location>
</feature>
<feature type="compositionally biased region" description="Basic and acidic residues" evidence="1">
    <location>
        <begin position="199"/>
        <end position="208"/>
    </location>
</feature>
<dbReference type="Gene3D" id="3.40.50.1000">
    <property type="entry name" value="HAD superfamily/HAD-like"/>
    <property type="match status" value="1"/>
</dbReference>
<dbReference type="SUPFAM" id="SSF52540">
    <property type="entry name" value="P-loop containing nucleoside triphosphate hydrolases"/>
    <property type="match status" value="1"/>
</dbReference>
<evidence type="ECO:0000313" key="2">
    <source>
        <dbReference type="EMBL" id="MCS5720083.1"/>
    </source>
</evidence>
<dbReference type="Pfam" id="PF13671">
    <property type="entry name" value="AAA_33"/>
    <property type="match status" value="1"/>
</dbReference>
<keyword evidence="2" id="KW-0378">Hydrolase</keyword>
<gene>
    <name evidence="2" type="ORF">N1027_18280</name>
</gene>